<dbReference type="GO" id="GO:0006487">
    <property type="term" value="P:protein N-linked glycosylation"/>
    <property type="evidence" value="ECO:0007669"/>
    <property type="project" value="TreeGrafter"/>
</dbReference>
<dbReference type="PANTHER" id="PTHR12640:SF0">
    <property type="entry name" value="DOLICHYL-DIPHOSPHOOLIGOSACCHARIDE--PROTEIN GLYCOSYLTRANSFERASE SUBUNIT 2"/>
    <property type="match status" value="1"/>
</dbReference>
<keyword evidence="4" id="KW-0256">Endoplasmic reticulum</keyword>
<dbReference type="AlphaFoldDB" id="A0A5N6KNQ9"/>
<feature type="transmembrane region" description="Helical" evidence="7">
    <location>
        <begin position="299"/>
        <end position="319"/>
    </location>
</feature>
<dbReference type="UniPathway" id="UPA00378"/>
<evidence type="ECO:0000256" key="6">
    <source>
        <dbReference type="ARBA" id="ARBA00023136"/>
    </source>
</evidence>
<evidence type="ECO:0000313" key="10">
    <source>
        <dbReference type="Proteomes" id="UP000327013"/>
    </source>
</evidence>
<feature type="transmembrane region" description="Helical" evidence="7">
    <location>
        <begin position="231"/>
        <end position="259"/>
    </location>
</feature>
<evidence type="ECO:0000256" key="1">
    <source>
        <dbReference type="ARBA" id="ARBA00004477"/>
    </source>
</evidence>
<organism evidence="9 10">
    <name type="scientific">Carpinus fangiana</name>
    <dbReference type="NCBI Taxonomy" id="176857"/>
    <lineage>
        <taxon>Eukaryota</taxon>
        <taxon>Viridiplantae</taxon>
        <taxon>Streptophyta</taxon>
        <taxon>Embryophyta</taxon>
        <taxon>Tracheophyta</taxon>
        <taxon>Spermatophyta</taxon>
        <taxon>Magnoliopsida</taxon>
        <taxon>eudicotyledons</taxon>
        <taxon>Gunneridae</taxon>
        <taxon>Pentapetalae</taxon>
        <taxon>rosids</taxon>
        <taxon>fabids</taxon>
        <taxon>Fagales</taxon>
        <taxon>Betulaceae</taxon>
        <taxon>Carpinus</taxon>
    </lineage>
</organism>
<dbReference type="Pfam" id="PF25147">
    <property type="entry name" value="Ribophorin_II_C"/>
    <property type="match status" value="1"/>
</dbReference>
<name>A0A5N6KNQ9_9ROSI</name>
<evidence type="ECO:0000256" key="7">
    <source>
        <dbReference type="SAM" id="Phobius"/>
    </source>
</evidence>
<dbReference type="Proteomes" id="UP000327013">
    <property type="component" value="Unassembled WGS sequence"/>
</dbReference>
<dbReference type="InterPro" id="IPR056790">
    <property type="entry name" value="Ribophorin_II_C"/>
</dbReference>
<comment type="subcellular location">
    <subcellularLocation>
        <location evidence="1">Endoplasmic reticulum membrane</location>
        <topology evidence="1">Multi-pass membrane protein</topology>
    </subcellularLocation>
</comment>
<feature type="transmembrane region" description="Helical" evidence="7">
    <location>
        <begin position="271"/>
        <end position="293"/>
    </location>
</feature>
<dbReference type="EMBL" id="VIBQ01000009">
    <property type="protein sequence ID" value="KAB8336922.1"/>
    <property type="molecule type" value="Genomic_DNA"/>
</dbReference>
<proteinExistence type="predicted"/>
<reference evidence="9 10" key="1">
    <citation type="submission" date="2019-06" db="EMBL/GenBank/DDBJ databases">
        <title>A chromosomal-level reference genome of Carpinus fangiana (Coryloideae, Betulaceae).</title>
        <authorList>
            <person name="Yang X."/>
            <person name="Wang Z."/>
            <person name="Zhang L."/>
            <person name="Hao G."/>
            <person name="Liu J."/>
            <person name="Yang Y."/>
        </authorList>
    </citation>
    <scope>NUCLEOTIDE SEQUENCE [LARGE SCALE GENOMIC DNA]</scope>
    <source>
        <strain evidence="9">Cfa_2016G</strain>
        <tissue evidence="9">Leaf</tissue>
    </source>
</reference>
<accession>A0A5N6KNQ9</accession>
<evidence type="ECO:0000256" key="5">
    <source>
        <dbReference type="ARBA" id="ARBA00022989"/>
    </source>
</evidence>
<keyword evidence="2 7" id="KW-0812">Transmembrane</keyword>
<comment type="caution">
    <text evidence="9">The sequence shown here is derived from an EMBL/GenBank/DDBJ whole genome shotgun (WGS) entry which is preliminary data.</text>
</comment>
<sequence length="330" mass="34324">MLSRQCSVPRLMLLLAQYVYTLHQQSSRHSLISAQPIMRLFSAPVLAVAAALFSQAHAKSSWSFKDAQLKIQGKGAGSEASTVTKDLSAASPVAGSLTLAPSDTLKLSLTLTSASRPSRPHQAFLTLSDPATALEDAFPLDVKESGKATLSLAHKDIPLQLLAAAALDARIVLGSFGSAAPLAAPVFTLAPAGNSDGTPSAAQTAVPAAPRYGKLPDLHHTFRDEPRSPPAFITILFAGAVFASLPVLLGVWLTLGANLAHLGEAIGKAPVAYAAFLGSVIGMEGVFAAYYVSWTLFQVLPAIAVLGVVGVVSGSRALTEVQDRRLAGKR</sequence>
<evidence type="ECO:0000256" key="2">
    <source>
        <dbReference type="ARBA" id="ARBA00022692"/>
    </source>
</evidence>
<evidence type="ECO:0000256" key="4">
    <source>
        <dbReference type="ARBA" id="ARBA00022824"/>
    </source>
</evidence>
<keyword evidence="3" id="KW-0732">Signal</keyword>
<keyword evidence="10" id="KW-1185">Reference proteome</keyword>
<feature type="domain" description="Ribophorin II C-terminal" evidence="8">
    <location>
        <begin position="222"/>
        <end position="325"/>
    </location>
</feature>
<dbReference type="OrthoDB" id="432292at2759"/>
<keyword evidence="6 7" id="KW-0472">Membrane</keyword>
<gene>
    <name evidence="9" type="ORF">FH972_021227</name>
</gene>
<keyword evidence="5 7" id="KW-1133">Transmembrane helix</keyword>
<dbReference type="InterPro" id="IPR008814">
    <property type="entry name" value="Swp1"/>
</dbReference>
<evidence type="ECO:0000313" key="9">
    <source>
        <dbReference type="EMBL" id="KAB8336922.1"/>
    </source>
</evidence>
<dbReference type="GO" id="GO:0008250">
    <property type="term" value="C:oligosaccharyltransferase complex"/>
    <property type="evidence" value="ECO:0007669"/>
    <property type="project" value="InterPro"/>
</dbReference>
<dbReference type="PANTHER" id="PTHR12640">
    <property type="entry name" value="RIBOPHORIN II"/>
    <property type="match status" value="1"/>
</dbReference>
<evidence type="ECO:0000256" key="3">
    <source>
        <dbReference type="ARBA" id="ARBA00022729"/>
    </source>
</evidence>
<protein>
    <recommendedName>
        <fullName evidence="8">Ribophorin II C-terminal domain-containing protein</fullName>
    </recommendedName>
</protein>
<evidence type="ECO:0000259" key="8">
    <source>
        <dbReference type="Pfam" id="PF25147"/>
    </source>
</evidence>